<dbReference type="EMBL" id="VXLD01000014">
    <property type="protein sequence ID" value="KAB1852294.1"/>
    <property type="molecule type" value="Genomic_DNA"/>
</dbReference>
<evidence type="ECO:0000313" key="2">
    <source>
        <dbReference type="Proteomes" id="UP000325788"/>
    </source>
</evidence>
<proteinExistence type="predicted"/>
<organism evidence="1 2">
    <name type="scientific">Acinetobacter tandoii</name>
    <dbReference type="NCBI Taxonomy" id="202954"/>
    <lineage>
        <taxon>Bacteria</taxon>
        <taxon>Pseudomonadati</taxon>
        <taxon>Pseudomonadota</taxon>
        <taxon>Gammaproteobacteria</taxon>
        <taxon>Moraxellales</taxon>
        <taxon>Moraxellaceae</taxon>
        <taxon>Acinetobacter</taxon>
    </lineage>
</organism>
<reference evidence="1 2" key="1">
    <citation type="submission" date="2019-09" db="EMBL/GenBank/DDBJ databases">
        <title>Draft genome sequence of Acinetobacter tandoii W4-4-4 isolated from environmental water sample.</title>
        <authorList>
            <person name="Wee S.K."/>
            <person name="Yan B."/>
            <person name="Mustaffa S.B."/>
            <person name="Yap E.P.H."/>
        </authorList>
    </citation>
    <scope>NUCLEOTIDE SEQUENCE [LARGE SCALE GENOMIC DNA]</scope>
    <source>
        <strain evidence="1 2">W4-4-4</strain>
    </source>
</reference>
<comment type="caution">
    <text evidence="1">The sequence shown here is derived from an EMBL/GenBank/DDBJ whole genome shotgun (WGS) entry which is preliminary data.</text>
</comment>
<evidence type="ECO:0000313" key="1">
    <source>
        <dbReference type="EMBL" id="KAB1852294.1"/>
    </source>
</evidence>
<dbReference type="AlphaFoldDB" id="A0A5N4W5L1"/>
<accession>A0A5N4W5L1</accession>
<name>A0A5N4W5L1_9GAMM</name>
<dbReference type="PROSITE" id="PS51257">
    <property type="entry name" value="PROKAR_LIPOPROTEIN"/>
    <property type="match status" value="1"/>
</dbReference>
<gene>
    <name evidence="1" type="ORF">F4W09_14945</name>
</gene>
<protein>
    <submittedName>
        <fullName evidence="1">Uncharacterized protein</fullName>
    </submittedName>
</protein>
<dbReference type="Proteomes" id="UP000325788">
    <property type="component" value="Unassembled WGS sequence"/>
</dbReference>
<sequence length="359" mass="38491">MKKIILLAIMLGLVGCGENGSSDVASPTNNQSTELTSNNIQQASARSISTYSMTVPFDGWHLFNPKALGASALYEGTKDALTSSAVLTADASQVAKVLGKGVAGYALSVAVEELLGAVDWVMDPANNRIKYTVKPLDPKDPTVQYYYSTGSKMSNGQSAFGLTALQACENLIAGTTRLAGKIANAEEIAKSNDRYCFYDQTSMLGNIYRNKNPAYDPSLKKEEYLLLETVAQKVIENADAGSLDAQVATMAAAAQKLADAANDEEIEQEIVDDLEANANNCNPSKDENCLPGCNPPAGVKFNKITHYERHGRNPDPNAGSHGCMEKTGSPVHWHYHVNNQLPDGRCIRGRYFGGCGEAP</sequence>
<dbReference type="RefSeq" id="WP_151505238.1">
    <property type="nucleotide sequence ID" value="NZ_VXLD01000014.1"/>
</dbReference>